<dbReference type="Proteomes" id="UP001500655">
    <property type="component" value="Unassembled WGS sequence"/>
</dbReference>
<evidence type="ECO:0000313" key="2">
    <source>
        <dbReference type="EMBL" id="GAA1761774.1"/>
    </source>
</evidence>
<gene>
    <name evidence="2" type="ORF">GCM10009681_36150</name>
</gene>
<evidence type="ECO:0000313" key="3">
    <source>
        <dbReference type="Proteomes" id="UP001500655"/>
    </source>
</evidence>
<protein>
    <recommendedName>
        <fullName evidence="4">Lipoprotein</fullName>
    </recommendedName>
</protein>
<dbReference type="EMBL" id="BAAALS010000017">
    <property type="protein sequence ID" value="GAA1761774.1"/>
    <property type="molecule type" value="Genomic_DNA"/>
</dbReference>
<feature type="chain" id="PRO_5046806229" description="Lipoprotein" evidence="1">
    <location>
        <begin position="22"/>
        <end position="172"/>
    </location>
</feature>
<evidence type="ECO:0008006" key="4">
    <source>
        <dbReference type="Google" id="ProtNLM"/>
    </source>
</evidence>
<proteinExistence type="predicted"/>
<organism evidence="2 3">
    <name type="scientific">Luedemannella helvata</name>
    <dbReference type="NCBI Taxonomy" id="349315"/>
    <lineage>
        <taxon>Bacteria</taxon>
        <taxon>Bacillati</taxon>
        <taxon>Actinomycetota</taxon>
        <taxon>Actinomycetes</taxon>
        <taxon>Micromonosporales</taxon>
        <taxon>Micromonosporaceae</taxon>
        <taxon>Luedemannella</taxon>
    </lineage>
</organism>
<keyword evidence="3" id="KW-1185">Reference proteome</keyword>
<evidence type="ECO:0000256" key="1">
    <source>
        <dbReference type="SAM" id="SignalP"/>
    </source>
</evidence>
<accession>A0ABP4WSB4</accession>
<feature type="signal peptide" evidence="1">
    <location>
        <begin position="1"/>
        <end position="21"/>
    </location>
</feature>
<comment type="caution">
    <text evidence="2">The sequence shown here is derived from an EMBL/GenBank/DDBJ whole genome shotgun (WGS) entry which is preliminary data.</text>
</comment>
<reference evidence="3" key="1">
    <citation type="journal article" date="2019" name="Int. J. Syst. Evol. Microbiol.">
        <title>The Global Catalogue of Microorganisms (GCM) 10K type strain sequencing project: providing services to taxonomists for standard genome sequencing and annotation.</title>
        <authorList>
            <consortium name="The Broad Institute Genomics Platform"/>
            <consortium name="The Broad Institute Genome Sequencing Center for Infectious Disease"/>
            <person name="Wu L."/>
            <person name="Ma J."/>
        </authorList>
    </citation>
    <scope>NUCLEOTIDE SEQUENCE [LARGE SCALE GENOMIC DNA]</scope>
    <source>
        <strain evidence="3">JCM 13249</strain>
    </source>
</reference>
<dbReference type="PROSITE" id="PS51257">
    <property type="entry name" value="PROKAR_LIPOPROTEIN"/>
    <property type="match status" value="1"/>
</dbReference>
<keyword evidence="1" id="KW-0732">Signal</keyword>
<sequence>MVRTRRLMPLALAVLLLAGCAVEPKEWASSVCAALTPWRKQIADLNAKAQQQMASAKTPAATQKNLVALLGGASDASEKARKAVEDAGEPDVDQGEVIAQKFVESLAAVRDAYGHAKADIQKLSTKDDQDFYDGVVAIITTLNQEYASSRLDTSAITSPELSKAFDEIPECR</sequence>
<dbReference type="RefSeq" id="WP_344083074.1">
    <property type="nucleotide sequence ID" value="NZ_BAAALS010000017.1"/>
</dbReference>
<name>A0ABP4WSB4_9ACTN</name>